<proteinExistence type="predicted"/>
<sequence length="59" mass="6378">MRILLDHRRCGGICGTNAAMTLNFYTHLWPDSVGRTRAAVGKAYAGRSAEAQPQVSETA</sequence>
<name>A0ABW6WYL5_9ACTN</name>
<reference evidence="1 2" key="1">
    <citation type="submission" date="2024-10" db="EMBL/GenBank/DDBJ databases">
        <title>The Natural Products Discovery Center: Release of the First 8490 Sequenced Strains for Exploring Actinobacteria Biosynthetic Diversity.</title>
        <authorList>
            <person name="Kalkreuter E."/>
            <person name="Kautsar S.A."/>
            <person name="Yang D."/>
            <person name="Bader C.D."/>
            <person name="Teijaro C.N."/>
            <person name="Fluegel L."/>
            <person name="Davis C.M."/>
            <person name="Simpson J.R."/>
            <person name="Lauterbach L."/>
            <person name="Steele A.D."/>
            <person name="Gui C."/>
            <person name="Meng S."/>
            <person name="Li G."/>
            <person name="Viehrig K."/>
            <person name="Ye F."/>
            <person name="Su P."/>
            <person name="Kiefer A.F."/>
            <person name="Nichols A."/>
            <person name="Cepeda A.J."/>
            <person name="Yan W."/>
            <person name="Fan B."/>
            <person name="Jiang Y."/>
            <person name="Adhikari A."/>
            <person name="Zheng C.-J."/>
            <person name="Schuster L."/>
            <person name="Cowan T.M."/>
            <person name="Smanski M.J."/>
            <person name="Chevrette M.G."/>
            <person name="De Carvalho L.P.S."/>
            <person name="Shen B."/>
        </authorList>
    </citation>
    <scope>NUCLEOTIDE SEQUENCE [LARGE SCALE GENOMIC DNA]</scope>
    <source>
        <strain evidence="1 2">NPDC012540</strain>
    </source>
</reference>
<protein>
    <submittedName>
        <fullName evidence="1">Uncharacterized protein</fullName>
    </submittedName>
</protein>
<gene>
    <name evidence="1" type="ORF">ACFY8O_03200</name>
</gene>
<keyword evidence="2" id="KW-1185">Reference proteome</keyword>
<dbReference type="RefSeq" id="WP_387898299.1">
    <property type="nucleotide sequence ID" value="NZ_JBIBEG010000001.1"/>
</dbReference>
<evidence type="ECO:0000313" key="1">
    <source>
        <dbReference type="EMBL" id="MFF5894913.1"/>
    </source>
</evidence>
<dbReference type="Proteomes" id="UP001602322">
    <property type="component" value="Unassembled WGS sequence"/>
</dbReference>
<accession>A0ABW6WYL5</accession>
<comment type="caution">
    <text evidence="1">The sequence shown here is derived from an EMBL/GenBank/DDBJ whole genome shotgun (WGS) entry which is preliminary data.</text>
</comment>
<evidence type="ECO:0000313" key="2">
    <source>
        <dbReference type="Proteomes" id="UP001602322"/>
    </source>
</evidence>
<organism evidence="1 2">
    <name type="scientific">Streptomyces argenteolus</name>
    <dbReference type="NCBI Taxonomy" id="67274"/>
    <lineage>
        <taxon>Bacteria</taxon>
        <taxon>Bacillati</taxon>
        <taxon>Actinomycetota</taxon>
        <taxon>Actinomycetes</taxon>
        <taxon>Kitasatosporales</taxon>
        <taxon>Streptomycetaceae</taxon>
        <taxon>Streptomyces</taxon>
    </lineage>
</organism>
<dbReference type="EMBL" id="JBIBEG010000001">
    <property type="protein sequence ID" value="MFF5894913.1"/>
    <property type="molecule type" value="Genomic_DNA"/>
</dbReference>